<name>A0ABW4B943_9LACO</name>
<organism evidence="3 4">
    <name type="scientific">Lacticaseibacillus jixianensis</name>
    <dbReference type="NCBI Taxonomy" id="2486012"/>
    <lineage>
        <taxon>Bacteria</taxon>
        <taxon>Bacillati</taxon>
        <taxon>Bacillota</taxon>
        <taxon>Bacilli</taxon>
        <taxon>Lactobacillales</taxon>
        <taxon>Lactobacillaceae</taxon>
        <taxon>Lacticaseibacillus</taxon>
    </lineage>
</organism>
<dbReference type="RefSeq" id="WP_125585492.1">
    <property type="nucleotide sequence ID" value="NZ_JBHTMO010000022.1"/>
</dbReference>
<evidence type="ECO:0000313" key="3">
    <source>
        <dbReference type="EMBL" id="MFD1393324.1"/>
    </source>
</evidence>
<evidence type="ECO:0000259" key="2">
    <source>
        <dbReference type="Pfam" id="PF09648"/>
    </source>
</evidence>
<dbReference type="Gene3D" id="2.40.128.690">
    <property type="entry name" value="YycH protein, domain 3-like"/>
    <property type="match status" value="1"/>
</dbReference>
<gene>
    <name evidence="3" type="ORF">ACFQ3L_07030</name>
</gene>
<keyword evidence="1" id="KW-1133">Transmembrane helix</keyword>
<proteinExistence type="predicted"/>
<keyword evidence="1" id="KW-0472">Membrane</keyword>
<feature type="transmembrane region" description="Helical" evidence="1">
    <location>
        <begin position="7"/>
        <end position="26"/>
    </location>
</feature>
<keyword evidence="4" id="KW-1185">Reference proteome</keyword>
<reference evidence="4" key="1">
    <citation type="journal article" date="2019" name="Int. J. Syst. Evol. Microbiol.">
        <title>The Global Catalogue of Microorganisms (GCM) 10K type strain sequencing project: providing services to taxonomists for standard genome sequencing and annotation.</title>
        <authorList>
            <consortium name="The Broad Institute Genomics Platform"/>
            <consortium name="The Broad Institute Genome Sequencing Center for Infectious Disease"/>
            <person name="Wu L."/>
            <person name="Ma J."/>
        </authorList>
    </citation>
    <scope>NUCLEOTIDE SEQUENCE [LARGE SCALE GENOMIC DNA]</scope>
    <source>
        <strain evidence="4">CCM 8911</strain>
    </source>
</reference>
<dbReference type="Proteomes" id="UP001597249">
    <property type="component" value="Unassembled WGS sequence"/>
</dbReference>
<comment type="caution">
    <text evidence="3">The sequence shown here is derived from an EMBL/GenBank/DDBJ whole genome shotgun (WGS) entry which is preliminary data.</text>
</comment>
<dbReference type="Pfam" id="PF09648">
    <property type="entry name" value="YycI"/>
    <property type="match status" value="1"/>
</dbReference>
<protein>
    <submittedName>
        <fullName evidence="3">Two-component system regulatory protein YycI</fullName>
    </submittedName>
</protein>
<feature type="domain" description="Regulatory protein YycH-like" evidence="2">
    <location>
        <begin position="40"/>
        <end position="255"/>
    </location>
</feature>
<dbReference type="InterPro" id="IPR018604">
    <property type="entry name" value="YycI-like"/>
</dbReference>
<keyword evidence="1" id="KW-0812">Transmembrane</keyword>
<evidence type="ECO:0000256" key="1">
    <source>
        <dbReference type="SAM" id="Phobius"/>
    </source>
</evidence>
<sequence length="266" mass="29232">MDFRRIEMIFLIVFIALNVFLGISFFQSQQVDLASAGSGTTEILQDIKRDDIKLPKLSTAPARGAYLASTQASPLRQDAAALKDQTLRFSADDPLTLNATLTTPLSVKTGTAAKLRRWVKQADHVVHGRGYVFQTALSTATSYVFAQKIAGKLVNDPRAQLTLHVADGSLTGYTQTYLKNLVTLRDKVTLCTAQDAVTTLYRENEIASNSKVLWVRLSYTYLLNAKGSTVYVPAWSVGIESQGAKNLTVKKVNAINKTIMKTHTED</sequence>
<evidence type="ECO:0000313" key="4">
    <source>
        <dbReference type="Proteomes" id="UP001597249"/>
    </source>
</evidence>
<accession>A0ABW4B943</accession>
<dbReference type="EMBL" id="JBHTMO010000022">
    <property type="protein sequence ID" value="MFD1393324.1"/>
    <property type="molecule type" value="Genomic_DNA"/>
</dbReference>